<keyword evidence="2 5" id="KW-0812">Transmembrane</keyword>
<evidence type="ECO:0000256" key="2">
    <source>
        <dbReference type="ARBA" id="ARBA00022692"/>
    </source>
</evidence>
<dbReference type="Pfam" id="PF13564">
    <property type="entry name" value="DoxX_2"/>
    <property type="match status" value="1"/>
</dbReference>
<feature type="transmembrane region" description="Helical" evidence="5">
    <location>
        <begin position="49"/>
        <end position="67"/>
    </location>
</feature>
<feature type="transmembrane region" description="Helical" evidence="5">
    <location>
        <begin position="96"/>
        <end position="114"/>
    </location>
</feature>
<protein>
    <submittedName>
        <fullName evidence="6">DoxX family protein</fullName>
    </submittedName>
</protein>
<dbReference type="GO" id="GO:0016020">
    <property type="term" value="C:membrane"/>
    <property type="evidence" value="ECO:0007669"/>
    <property type="project" value="UniProtKB-SubCell"/>
</dbReference>
<keyword evidence="7" id="KW-1185">Reference proteome</keyword>
<dbReference type="AlphaFoldDB" id="A0A2U8VRS5"/>
<keyword evidence="4 5" id="KW-0472">Membrane</keyword>
<proteinExistence type="predicted"/>
<evidence type="ECO:0000256" key="5">
    <source>
        <dbReference type="SAM" id="Phobius"/>
    </source>
</evidence>
<dbReference type="RefSeq" id="WP_109951448.1">
    <property type="nucleotide sequence ID" value="NZ_CP029551.1"/>
</dbReference>
<gene>
    <name evidence="6" type="ORF">DK427_11925</name>
</gene>
<dbReference type="EMBL" id="CP029551">
    <property type="protein sequence ID" value="AWN36345.1"/>
    <property type="molecule type" value="Genomic_DNA"/>
</dbReference>
<evidence type="ECO:0000256" key="4">
    <source>
        <dbReference type="ARBA" id="ARBA00023136"/>
    </source>
</evidence>
<dbReference type="InterPro" id="IPR032808">
    <property type="entry name" value="DoxX"/>
</dbReference>
<dbReference type="Proteomes" id="UP000246058">
    <property type="component" value="Chromosome"/>
</dbReference>
<dbReference type="KEGG" id="meti:DK427_11925"/>
<name>A0A2U8VRS5_9HYPH</name>
<accession>A0A2U8VRS5</accession>
<evidence type="ECO:0000313" key="6">
    <source>
        <dbReference type="EMBL" id="AWN36345.1"/>
    </source>
</evidence>
<evidence type="ECO:0000313" key="7">
    <source>
        <dbReference type="Proteomes" id="UP000246058"/>
    </source>
</evidence>
<sequence>MPATSTRRGLGDRALRLLLATVFVVAAGMKLTASDFEVQNFARFGYASWFMYAVGFTQLLGAGLLWIRGYVAYGAIVLAALMAGGVASHLRAGDPVVMAAPALGLLVLLVGLAVNRRDELSSRRG</sequence>
<comment type="subcellular location">
    <subcellularLocation>
        <location evidence="1">Membrane</location>
        <topology evidence="1">Multi-pass membrane protein</topology>
    </subcellularLocation>
</comment>
<dbReference type="OrthoDB" id="795468at2"/>
<organism evidence="6 7">
    <name type="scientific">Methylobacterium radiodurans</name>
    <dbReference type="NCBI Taxonomy" id="2202828"/>
    <lineage>
        <taxon>Bacteria</taxon>
        <taxon>Pseudomonadati</taxon>
        <taxon>Pseudomonadota</taxon>
        <taxon>Alphaproteobacteria</taxon>
        <taxon>Hyphomicrobiales</taxon>
        <taxon>Methylobacteriaceae</taxon>
        <taxon>Methylobacterium</taxon>
    </lineage>
</organism>
<evidence type="ECO:0000256" key="3">
    <source>
        <dbReference type="ARBA" id="ARBA00022989"/>
    </source>
</evidence>
<feature type="transmembrane region" description="Helical" evidence="5">
    <location>
        <begin position="72"/>
        <end position="90"/>
    </location>
</feature>
<evidence type="ECO:0000256" key="1">
    <source>
        <dbReference type="ARBA" id="ARBA00004141"/>
    </source>
</evidence>
<keyword evidence="3 5" id="KW-1133">Transmembrane helix</keyword>
<reference evidence="6 7" key="1">
    <citation type="submission" date="2018-05" db="EMBL/GenBank/DDBJ databases">
        <title>Complete Genome Sequence of Methylobacterium sp. 17Sr1-43.</title>
        <authorList>
            <person name="Srinivasan S."/>
        </authorList>
    </citation>
    <scope>NUCLEOTIDE SEQUENCE [LARGE SCALE GENOMIC DNA]</scope>
    <source>
        <strain evidence="6 7">17Sr1-43</strain>
    </source>
</reference>